<feature type="compositionally biased region" description="Basic and acidic residues" evidence="1">
    <location>
        <begin position="1"/>
        <end position="14"/>
    </location>
</feature>
<feature type="non-terminal residue" evidence="2">
    <location>
        <position position="1"/>
    </location>
</feature>
<dbReference type="AlphaFoldDB" id="A0A151WHI4"/>
<name>A0A151WHI4_9HYME</name>
<feature type="compositionally biased region" description="Acidic residues" evidence="1">
    <location>
        <begin position="42"/>
        <end position="54"/>
    </location>
</feature>
<organism evidence="2 3">
    <name type="scientific">Mycetomoellerius zeteki</name>
    <dbReference type="NCBI Taxonomy" id="64791"/>
    <lineage>
        <taxon>Eukaryota</taxon>
        <taxon>Metazoa</taxon>
        <taxon>Ecdysozoa</taxon>
        <taxon>Arthropoda</taxon>
        <taxon>Hexapoda</taxon>
        <taxon>Insecta</taxon>
        <taxon>Pterygota</taxon>
        <taxon>Neoptera</taxon>
        <taxon>Endopterygota</taxon>
        <taxon>Hymenoptera</taxon>
        <taxon>Apocrita</taxon>
        <taxon>Aculeata</taxon>
        <taxon>Formicoidea</taxon>
        <taxon>Formicidae</taxon>
        <taxon>Myrmicinae</taxon>
        <taxon>Mycetomoellerius</taxon>
    </lineage>
</organism>
<evidence type="ECO:0000313" key="3">
    <source>
        <dbReference type="Proteomes" id="UP000075809"/>
    </source>
</evidence>
<keyword evidence="3" id="KW-1185">Reference proteome</keyword>
<evidence type="ECO:0000313" key="2">
    <source>
        <dbReference type="EMBL" id="KYQ47303.1"/>
    </source>
</evidence>
<feature type="region of interest" description="Disordered" evidence="1">
    <location>
        <begin position="1"/>
        <end position="77"/>
    </location>
</feature>
<gene>
    <name evidence="2" type="ORF">ALC60_13703</name>
</gene>
<evidence type="ECO:0000256" key="1">
    <source>
        <dbReference type="SAM" id="MobiDB-lite"/>
    </source>
</evidence>
<sequence length="77" mass="8421">HEAPAGDDRDREIDLPAATHPELPIYVNATSDRAHQRRTSDGDDDDDDDDDDEDGVHHSIANVTRDSAIHPPEGLLA</sequence>
<dbReference type="Proteomes" id="UP000075809">
    <property type="component" value="Unassembled WGS sequence"/>
</dbReference>
<dbReference type="EMBL" id="KQ983115">
    <property type="protein sequence ID" value="KYQ47303.1"/>
    <property type="molecule type" value="Genomic_DNA"/>
</dbReference>
<accession>A0A151WHI4</accession>
<feature type="compositionally biased region" description="Basic and acidic residues" evidence="1">
    <location>
        <begin position="32"/>
        <end position="41"/>
    </location>
</feature>
<proteinExistence type="predicted"/>
<reference evidence="2 3" key="1">
    <citation type="submission" date="2015-09" db="EMBL/GenBank/DDBJ databases">
        <title>Trachymyrmex zeteki WGS genome.</title>
        <authorList>
            <person name="Nygaard S."/>
            <person name="Hu H."/>
            <person name="Boomsma J."/>
            <person name="Zhang G."/>
        </authorList>
    </citation>
    <scope>NUCLEOTIDE SEQUENCE [LARGE SCALE GENOMIC DNA]</scope>
    <source>
        <strain evidence="2">Tzet28-1</strain>
        <tissue evidence="2">Whole body</tissue>
    </source>
</reference>
<protein>
    <submittedName>
        <fullName evidence="2">Uncharacterized protein</fullName>
    </submittedName>
</protein>